<evidence type="ECO:0000256" key="2">
    <source>
        <dbReference type="ARBA" id="ARBA00022801"/>
    </source>
</evidence>
<evidence type="ECO:0000313" key="5">
    <source>
        <dbReference type="Proteomes" id="UP000244948"/>
    </source>
</evidence>
<dbReference type="EMBL" id="QEWR01000004">
    <property type="protein sequence ID" value="PWD82468.1"/>
    <property type="molecule type" value="Genomic_DNA"/>
</dbReference>
<proteinExistence type="inferred from homology"/>
<evidence type="ECO:0000313" key="4">
    <source>
        <dbReference type="EMBL" id="PWD82468.1"/>
    </source>
</evidence>
<name>A0A2U2AIG6_9GAMM</name>
<dbReference type="Gene3D" id="3.60.60.10">
    <property type="entry name" value="Penicillin V Acylase, Chain A"/>
    <property type="match status" value="1"/>
</dbReference>
<dbReference type="InterPro" id="IPR052193">
    <property type="entry name" value="Peptidase_C59"/>
</dbReference>
<dbReference type="SUPFAM" id="SSF56235">
    <property type="entry name" value="N-terminal nucleophile aminohydrolases (Ntn hydrolases)"/>
    <property type="match status" value="1"/>
</dbReference>
<dbReference type="GO" id="GO:0016787">
    <property type="term" value="F:hydrolase activity"/>
    <property type="evidence" value="ECO:0007669"/>
    <property type="project" value="UniProtKB-KW"/>
</dbReference>
<dbReference type="PANTHER" id="PTHR35527">
    <property type="entry name" value="CHOLOYLGLYCINE HYDROLASE"/>
    <property type="match status" value="1"/>
</dbReference>
<dbReference type="InterPro" id="IPR029132">
    <property type="entry name" value="CBAH/NAAA_C"/>
</dbReference>
<sequence>MCTAISVRSKEGLIAGRTMEFGFDLNFTTIFLPRQYEIVKNSGTEGDKLTTQYAFMGSNFLDLNGVNDGINEHGLMGSINYFPGYASYQEKASGTKKYSLGPENLLSFILGNCKDIDEVKELIKDVELIESVQEALGFTLPLHYALFDKAGNAIVIEPQDKTLYIHDNPVGVMTNSPDFQWHLTNLRNYVNNSPVNSDSVTLRDTTFTKFGQGTGLVGIPGDFTPPARFVRAAFFAGNMPEQETSAMAVNQAFHILNNFDLPLGSTVDHNAPKESQCEITFYTAVMDSNTLEYYIKSHLELNIHRYRLTDFDFDSKEKIIHPLDKHTTFIEA</sequence>
<protein>
    <submittedName>
        <fullName evidence="4">Choloylglycine hydrolase</fullName>
    </submittedName>
</protein>
<accession>A0A2U2AIG6</accession>
<evidence type="ECO:0000256" key="1">
    <source>
        <dbReference type="ARBA" id="ARBA00006625"/>
    </source>
</evidence>
<comment type="caution">
    <text evidence="4">The sequence shown here is derived from an EMBL/GenBank/DDBJ whole genome shotgun (WGS) entry which is preliminary data.</text>
</comment>
<dbReference type="Pfam" id="PF02275">
    <property type="entry name" value="CBAH"/>
    <property type="match status" value="1"/>
</dbReference>
<dbReference type="Proteomes" id="UP000244948">
    <property type="component" value="Unassembled WGS sequence"/>
</dbReference>
<keyword evidence="5" id="KW-1185">Reference proteome</keyword>
<dbReference type="InterPro" id="IPR029055">
    <property type="entry name" value="Ntn_hydrolases_N"/>
</dbReference>
<dbReference type="PANTHER" id="PTHR35527:SF2">
    <property type="entry name" value="HYDROLASE"/>
    <property type="match status" value="1"/>
</dbReference>
<feature type="domain" description="Choloylglycine hydrolase/NAAA C-terminal" evidence="3">
    <location>
        <begin position="2"/>
        <end position="320"/>
    </location>
</feature>
<comment type="similarity">
    <text evidence="1">Belongs to the peptidase C59 family.</text>
</comment>
<keyword evidence="2 4" id="KW-0378">Hydrolase</keyword>
<evidence type="ECO:0000259" key="3">
    <source>
        <dbReference type="Pfam" id="PF02275"/>
    </source>
</evidence>
<gene>
    <name evidence="4" type="ORF">DC082_07460</name>
</gene>
<organism evidence="4 5">
    <name type="scientific">Ignatzschineria indica</name>
    <dbReference type="NCBI Taxonomy" id="472583"/>
    <lineage>
        <taxon>Bacteria</taxon>
        <taxon>Pseudomonadati</taxon>
        <taxon>Pseudomonadota</taxon>
        <taxon>Gammaproteobacteria</taxon>
        <taxon>Cardiobacteriales</taxon>
        <taxon>Ignatzschineriaceae</taxon>
        <taxon>Ignatzschineria</taxon>
    </lineage>
</organism>
<dbReference type="AlphaFoldDB" id="A0A2U2AIG6"/>
<dbReference type="RefSeq" id="WP_109236455.1">
    <property type="nucleotide sequence ID" value="NZ_BMXZ01000003.1"/>
</dbReference>
<dbReference type="CDD" id="cd00542">
    <property type="entry name" value="Ntn_PVA"/>
    <property type="match status" value="1"/>
</dbReference>
<reference evidence="4 5" key="1">
    <citation type="journal article" date="2018" name="Genome Announc.">
        <title>Ignatzschineria cameli sp. nov., isolated from necrotic foot tissue of dromedaries (Camelus dromedarius) and associated maggots (Wohlfahrtia species) in Dubai.</title>
        <authorList>
            <person name="Tsang C.C."/>
            <person name="Tang J.Y."/>
            <person name="Fong J.Y."/>
            <person name="Kinne J."/>
            <person name="Lee H.H."/>
            <person name="Joseph M."/>
            <person name="Jose S."/>
            <person name="Schuster R.K."/>
            <person name="Tang Y."/>
            <person name="Sivakumar S."/>
            <person name="Chen J.H."/>
            <person name="Teng J.L."/>
            <person name="Lau S.K."/>
            <person name="Wernery U."/>
            <person name="Woo P.C."/>
        </authorList>
    </citation>
    <scope>NUCLEOTIDE SEQUENCE [LARGE SCALE GENOMIC DNA]</scope>
    <source>
        <strain evidence="4 5">KCTC 22643</strain>
    </source>
</reference>